<accession>A0A8S1RMK9</accession>
<protein>
    <submittedName>
        <fullName evidence="1">Uncharacterized protein</fullName>
    </submittedName>
</protein>
<dbReference type="EMBL" id="CAJJDN010000221">
    <property type="protein sequence ID" value="CAD8129406.1"/>
    <property type="molecule type" value="Genomic_DNA"/>
</dbReference>
<comment type="caution">
    <text evidence="1">The sequence shown here is derived from an EMBL/GenBank/DDBJ whole genome shotgun (WGS) entry which is preliminary data.</text>
</comment>
<evidence type="ECO:0000313" key="1">
    <source>
        <dbReference type="EMBL" id="CAD8129406.1"/>
    </source>
</evidence>
<proteinExistence type="predicted"/>
<dbReference type="AlphaFoldDB" id="A0A8S1RMK9"/>
<gene>
    <name evidence="1" type="ORF">PSON_ATCC_30995.1.T2210021</name>
</gene>
<organism evidence="1 2">
    <name type="scientific">Paramecium sonneborni</name>
    <dbReference type="NCBI Taxonomy" id="65129"/>
    <lineage>
        <taxon>Eukaryota</taxon>
        <taxon>Sar</taxon>
        <taxon>Alveolata</taxon>
        <taxon>Ciliophora</taxon>
        <taxon>Intramacronucleata</taxon>
        <taxon>Oligohymenophorea</taxon>
        <taxon>Peniculida</taxon>
        <taxon>Parameciidae</taxon>
        <taxon>Paramecium</taxon>
    </lineage>
</organism>
<keyword evidence="2" id="KW-1185">Reference proteome</keyword>
<evidence type="ECO:0000313" key="2">
    <source>
        <dbReference type="Proteomes" id="UP000692954"/>
    </source>
</evidence>
<sequence length="51" mass="6076">MVKTQRLPHREGVFWSKNIGSWDYGKKDGIGQYEGSYCDYYLGYWENCRCS</sequence>
<name>A0A8S1RMK9_9CILI</name>
<reference evidence="1" key="1">
    <citation type="submission" date="2021-01" db="EMBL/GenBank/DDBJ databases">
        <authorList>
            <consortium name="Genoscope - CEA"/>
            <person name="William W."/>
        </authorList>
    </citation>
    <scope>NUCLEOTIDE SEQUENCE</scope>
</reference>
<dbReference type="Proteomes" id="UP000692954">
    <property type="component" value="Unassembled WGS sequence"/>
</dbReference>